<name>A0A6N7ZAY5_9PSEU</name>
<dbReference type="InterPro" id="IPR009799">
    <property type="entry name" value="EthD_dom"/>
</dbReference>
<proteinExistence type="predicted"/>
<dbReference type="InterPro" id="IPR011008">
    <property type="entry name" value="Dimeric_a/b-barrel"/>
</dbReference>
<evidence type="ECO:0000259" key="1">
    <source>
        <dbReference type="Pfam" id="PF07110"/>
    </source>
</evidence>
<dbReference type="Proteomes" id="UP000440096">
    <property type="component" value="Unassembled WGS sequence"/>
</dbReference>
<evidence type="ECO:0000313" key="3">
    <source>
        <dbReference type="Proteomes" id="UP000440096"/>
    </source>
</evidence>
<reference evidence="2 3" key="1">
    <citation type="submission" date="2019-11" db="EMBL/GenBank/DDBJ databases">
        <title>Draft genome of Amycolatopsis RM579.</title>
        <authorList>
            <person name="Duangmal K."/>
            <person name="Mingma R."/>
        </authorList>
    </citation>
    <scope>NUCLEOTIDE SEQUENCE [LARGE SCALE GENOMIC DNA]</scope>
    <source>
        <strain evidence="2 3">RM579</strain>
    </source>
</reference>
<dbReference type="EMBL" id="WMBA01000081">
    <property type="protein sequence ID" value="MTD58924.1"/>
    <property type="molecule type" value="Genomic_DNA"/>
</dbReference>
<keyword evidence="3" id="KW-1185">Reference proteome</keyword>
<sequence>MIKMIVFNKKKDGLSLEQYRDYYENVHAPLIRSFFPTVGVYRRNYVDRERTALTERNADAAQAQTDFDSITEAFFEDWEAFEAFRNKNAEPAVRARIVADEVNFLEPSAIRRYIVIPDGDSPWH</sequence>
<dbReference type="OrthoDB" id="2613214at2"/>
<dbReference type="Gene3D" id="3.30.70.100">
    <property type="match status" value="1"/>
</dbReference>
<dbReference type="SUPFAM" id="SSF54909">
    <property type="entry name" value="Dimeric alpha+beta barrel"/>
    <property type="match status" value="1"/>
</dbReference>
<organism evidence="2 3">
    <name type="scientific">Amycolatopsis pithecellobii</name>
    <dbReference type="NCBI Taxonomy" id="664692"/>
    <lineage>
        <taxon>Bacteria</taxon>
        <taxon>Bacillati</taxon>
        <taxon>Actinomycetota</taxon>
        <taxon>Actinomycetes</taxon>
        <taxon>Pseudonocardiales</taxon>
        <taxon>Pseudonocardiaceae</taxon>
        <taxon>Amycolatopsis</taxon>
    </lineage>
</organism>
<protein>
    <recommendedName>
        <fullName evidence="1">EthD domain-containing protein</fullName>
    </recommendedName>
</protein>
<accession>A0A6N7ZAY5</accession>
<evidence type="ECO:0000313" key="2">
    <source>
        <dbReference type="EMBL" id="MTD58924.1"/>
    </source>
</evidence>
<feature type="domain" description="EthD" evidence="1">
    <location>
        <begin position="11"/>
        <end position="108"/>
    </location>
</feature>
<dbReference type="AlphaFoldDB" id="A0A6N7ZAY5"/>
<gene>
    <name evidence="2" type="ORF">GKO32_33815</name>
</gene>
<dbReference type="GO" id="GO:0016491">
    <property type="term" value="F:oxidoreductase activity"/>
    <property type="evidence" value="ECO:0007669"/>
    <property type="project" value="InterPro"/>
</dbReference>
<dbReference type="Pfam" id="PF07110">
    <property type="entry name" value="EthD"/>
    <property type="match status" value="1"/>
</dbReference>
<comment type="caution">
    <text evidence="2">The sequence shown here is derived from an EMBL/GenBank/DDBJ whole genome shotgun (WGS) entry which is preliminary data.</text>
</comment>